<evidence type="ECO:0000256" key="5">
    <source>
        <dbReference type="ARBA" id="ARBA00023136"/>
    </source>
</evidence>
<dbReference type="InterPro" id="IPR000276">
    <property type="entry name" value="GPCR_Rhodpsn"/>
</dbReference>
<dbReference type="EMBL" id="JAZGQO010000005">
    <property type="protein sequence ID" value="KAK6186823.1"/>
    <property type="molecule type" value="Genomic_DNA"/>
</dbReference>
<comment type="subcellular location">
    <subcellularLocation>
        <location evidence="1">Membrane</location>
        <topology evidence="1">Multi-pass membrane protein</topology>
    </subcellularLocation>
</comment>
<name>A0AAN8PWZ6_PATCE</name>
<protein>
    <recommendedName>
        <fullName evidence="10">G-protein coupled receptors family 1 profile domain-containing protein</fullName>
    </recommendedName>
</protein>
<reference evidence="11 12" key="1">
    <citation type="submission" date="2024-01" db="EMBL/GenBank/DDBJ databases">
        <title>The genome of the rayed Mediterranean limpet Patella caerulea (Linnaeus, 1758).</title>
        <authorList>
            <person name="Anh-Thu Weber A."/>
            <person name="Halstead-Nussloch G."/>
        </authorList>
    </citation>
    <scope>NUCLEOTIDE SEQUENCE [LARGE SCALE GENOMIC DNA]</scope>
    <source>
        <strain evidence="11">AATW-2023a</strain>
        <tissue evidence="11">Whole specimen</tissue>
    </source>
</reference>
<feature type="transmembrane region" description="Helical" evidence="9">
    <location>
        <begin position="42"/>
        <end position="63"/>
    </location>
</feature>
<feature type="domain" description="G-protein coupled receptors family 1 profile" evidence="10">
    <location>
        <begin position="56"/>
        <end position="365"/>
    </location>
</feature>
<feature type="transmembrane region" description="Helical" evidence="9">
    <location>
        <begin position="346"/>
        <end position="368"/>
    </location>
</feature>
<evidence type="ECO:0000256" key="4">
    <source>
        <dbReference type="ARBA" id="ARBA00023040"/>
    </source>
</evidence>
<organism evidence="11 12">
    <name type="scientific">Patella caerulea</name>
    <name type="common">Rayed Mediterranean limpet</name>
    <dbReference type="NCBI Taxonomy" id="87958"/>
    <lineage>
        <taxon>Eukaryota</taxon>
        <taxon>Metazoa</taxon>
        <taxon>Spiralia</taxon>
        <taxon>Lophotrochozoa</taxon>
        <taxon>Mollusca</taxon>
        <taxon>Gastropoda</taxon>
        <taxon>Patellogastropoda</taxon>
        <taxon>Patelloidea</taxon>
        <taxon>Patellidae</taxon>
        <taxon>Patella</taxon>
    </lineage>
</organism>
<evidence type="ECO:0000313" key="11">
    <source>
        <dbReference type="EMBL" id="KAK6186823.1"/>
    </source>
</evidence>
<dbReference type="GO" id="GO:0004930">
    <property type="term" value="F:G protein-coupled receptor activity"/>
    <property type="evidence" value="ECO:0007669"/>
    <property type="project" value="UniProtKB-KW"/>
</dbReference>
<dbReference type="PRINTS" id="PR00237">
    <property type="entry name" value="GPCRRHODOPSN"/>
</dbReference>
<feature type="transmembrane region" description="Helical" evidence="9">
    <location>
        <begin position="114"/>
        <end position="134"/>
    </location>
</feature>
<dbReference type="PANTHER" id="PTHR24243:SF224">
    <property type="entry name" value="G-PROTEIN COUPLED RECEPTOR 19-RELATED"/>
    <property type="match status" value="1"/>
</dbReference>
<keyword evidence="5 9" id="KW-0472">Membrane</keyword>
<feature type="transmembrane region" description="Helical" evidence="9">
    <location>
        <begin position="204"/>
        <end position="232"/>
    </location>
</feature>
<evidence type="ECO:0000313" key="12">
    <source>
        <dbReference type="Proteomes" id="UP001347796"/>
    </source>
</evidence>
<dbReference type="Pfam" id="PF00001">
    <property type="entry name" value="7tm_1"/>
    <property type="match status" value="1"/>
</dbReference>
<keyword evidence="2 8" id="KW-0812">Transmembrane</keyword>
<accession>A0AAN8PWZ6</accession>
<dbReference type="InterPro" id="IPR017452">
    <property type="entry name" value="GPCR_Rhodpsn_7TM"/>
</dbReference>
<sequence>MDSSDVICDHPLFTDNKNHTIEEVKLRLSELEDREAIMKLPAILFIGILLLIGLMGNFLVCAVYHLKFPPSTSKYFIMTLAIFDLLNCTIAIPAEMADLRFDYHFNSPDVCRVMRLTISFSTSASAGILLAIATDRYRKICHPFERQMNSRETKLGIFLAIFGALMVSWPATLLYGRSTRIIEGVRVADCAFDDSVRNTCYPQIYIAILTAMCLTSMGVLIVLYTLIILRVWKQKKLRARFQSPVISEPVNSSRCDCFKKLNCFDSLDSRSASTEVDIYNVDQSMMEEKRKSNSNQNHSVRTTLMLLLVTAVFIISFIPYFALQILKNAVTNFEQNLHCNHVAMVAYKFFLRSFFINSAVNPIIYSFFNTQFRLECKEFLKRVFCSRGSNCSRSSDSNEPIDNANVPEVTKYQKAEATVF</sequence>
<dbReference type="Proteomes" id="UP001347796">
    <property type="component" value="Unassembled WGS sequence"/>
</dbReference>
<keyword evidence="6 8" id="KW-0675">Receptor</keyword>
<evidence type="ECO:0000256" key="3">
    <source>
        <dbReference type="ARBA" id="ARBA00022989"/>
    </source>
</evidence>
<comment type="caution">
    <text evidence="11">The sequence shown here is derived from an EMBL/GenBank/DDBJ whole genome shotgun (WGS) entry which is preliminary data.</text>
</comment>
<feature type="transmembrane region" description="Helical" evidence="9">
    <location>
        <begin position="75"/>
        <end position="94"/>
    </location>
</feature>
<dbReference type="AlphaFoldDB" id="A0AAN8PWZ6"/>
<evidence type="ECO:0000259" key="10">
    <source>
        <dbReference type="PROSITE" id="PS50262"/>
    </source>
</evidence>
<comment type="similarity">
    <text evidence="8">Belongs to the G-protein coupled receptor 1 family.</text>
</comment>
<feature type="transmembrane region" description="Helical" evidence="9">
    <location>
        <begin position="304"/>
        <end position="326"/>
    </location>
</feature>
<keyword evidence="12" id="KW-1185">Reference proteome</keyword>
<keyword evidence="4 8" id="KW-0297">G-protein coupled receptor</keyword>
<keyword evidence="7 8" id="KW-0807">Transducer</keyword>
<dbReference type="PROSITE" id="PS50262">
    <property type="entry name" value="G_PROTEIN_RECEP_F1_2"/>
    <property type="match status" value="1"/>
</dbReference>
<proteinExistence type="inferred from homology"/>
<evidence type="ECO:0000256" key="6">
    <source>
        <dbReference type="ARBA" id="ARBA00023170"/>
    </source>
</evidence>
<dbReference type="CDD" id="cd00637">
    <property type="entry name" value="7tm_classA_rhodopsin-like"/>
    <property type="match status" value="1"/>
</dbReference>
<feature type="transmembrane region" description="Helical" evidence="9">
    <location>
        <begin position="155"/>
        <end position="176"/>
    </location>
</feature>
<dbReference type="SUPFAM" id="SSF81321">
    <property type="entry name" value="Family A G protein-coupled receptor-like"/>
    <property type="match status" value="1"/>
</dbReference>
<dbReference type="GO" id="GO:0005886">
    <property type="term" value="C:plasma membrane"/>
    <property type="evidence" value="ECO:0007669"/>
    <property type="project" value="TreeGrafter"/>
</dbReference>
<gene>
    <name evidence="11" type="ORF">SNE40_006093</name>
</gene>
<evidence type="ECO:0000256" key="1">
    <source>
        <dbReference type="ARBA" id="ARBA00004141"/>
    </source>
</evidence>
<dbReference type="Gene3D" id="1.20.1070.10">
    <property type="entry name" value="Rhodopsin 7-helix transmembrane proteins"/>
    <property type="match status" value="1"/>
</dbReference>
<dbReference type="PROSITE" id="PS00237">
    <property type="entry name" value="G_PROTEIN_RECEP_F1_1"/>
    <property type="match status" value="1"/>
</dbReference>
<evidence type="ECO:0000256" key="7">
    <source>
        <dbReference type="ARBA" id="ARBA00023224"/>
    </source>
</evidence>
<dbReference type="PANTHER" id="PTHR24243">
    <property type="entry name" value="G-PROTEIN COUPLED RECEPTOR"/>
    <property type="match status" value="1"/>
</dbReference>
<evidence type="ECO:0000256" key="9">
    <source>
        <dbReference type="SAM" id="Phobius"/>
    </source>
</evidence>
<keyword evidence="3 9" id="KW-1133">Transmembrane helix</keyword>
<evidence type="ECO:0000256" key="2">
    <source>
        <dbReference type="ARBA" id="ARBA00022692"/>
    </source>
</evidence>
<evidence type="ECO:0000256" key="8">
    <source>
        <dbReference type="RuleBase" id="RU000688"/>
    </source>
</evidence>